<evidence type="ECO:0000256" key="1">
    <source>
        <dbReference type="SAM" id="SignalP"/>
    </source>
</evidence>
<organism evidence="2 3">
    <name type="scientific">Actinomadura yumaensis</name>
    <dbReference type="NCBI Taxonomy" id="111807"/>
    <lineage>
        <taxon>Bacteria</taxon>
        <taxon>Bacillati</taxon>
        <taxon>Actinomycetota</taxon>
        <taxon>Actinomycetes</taxon>
        <taxon>Streptosporangiales</taxon>
        <taxon>Thermomonosporaceae</taxon>
        <taxon>Actinomadura</taxon>
    </lineage>
</organism>
<evidence type="ECO:0000313" key="2">
    <source>
        <dbReference type="EMBL" id="MFC6882738.1"/>
    </source>
</evidence>
<accession>A0ABW2CLS2</accession>
<dbReference type="EMBL" id="JBHSXS010000014">
    <property type="protein sequence ID" value="MFC6882738.1"/>
    <property type="molecule type" value="Genomic_DNA"/>
</dbReference>
<dbReference type="RefSeq" id="WP_175250109.1">
    <property type="nucleotide sequence ID" value="NZ_JBHSXS010000014.1"/>
</dbReference>
<feature type="signal peptide" evidence="1">
    <location>
        <begin position="1"/>
        <end position="24"/>
    </location>
</feature>
<dbReference type="Gene3D" id="3.20.20.190">
    <property type="entry name" value="Phosphatidylinositol (PI) phosphodiesterase"/>
    <property type="match status" value="1"/>
</dbReference>
<dbReference type="Proteomes" id="UP001596380">
    <property type="component" value="Unassembled WGS sequence"/>
</dbReference>
<reference evidence="3" key="1">
    <citation type="journal article" date="2019" name="Int. J. Syst. Evol. Microbiol.">
        <title>The Global Catalogue of Microorganisms (GCM) 10K type strain sequencing project: providing services to taxonomists for standard genome sequencing and annotation.</title>
        <authorList>
            <consortium name="The Broad Institute Genomics Platform"/>
            <consortium name="The Broad Institute Genome Sequencing Center for Infectious Disease"/>
            <person name="Wu L."/>
            <person name="Ma J."/>
        </authorList>
    </citation>
    <scope>NUCLEOTIDE SEQUENCE [LARGE SCALE GENOMIC DNA]</scope>
    <source>
        <strain evidence="3">JCM 3369</strain>
    </source>
</reference>
<protein>
    <recommendedName>
        <fullName evidence="4">GP-PDE domain-containing protein</fullName>
    </recommendedName>
</protein>
<keyword evidence="1" id="KW-0732">Signal</keyword>
<gene>
    <name evidence="2" type="ORF">ACFQKB_23480</name>
</gene>
<proteinExistence type="predicted"/>
<evidence type="ECO:0008006" key="4">
    <source>
        <dbReference type="Google" id="ProtNLM"/>
    </source>
</evidence>
<comment type="caution">
    <text evidence="2">The sequence shown here is derived from an EMBL/GenBank/DDBJ whole genome shotgun (WGS) entry which is preliminary data.</text>
</comment>
<sequence>MRSSPRARALPPATLVSAASLACAASLAAFTGPSAQAAVRLPACPQVFGHGGYPSGANAWERDQIRQPNSIKALDAYRGWGAAGVEADVQLTKVTPDGGKAVMWHNTSTWGLTGPKKDVTGIYWTAGADRLQGRTVTRGPSKGQKVSTLREWLDHAKSARMIALLEIKPETATFLLRGGADATSKKIKARAWAEITGPVRERYRGQEIMVYSHHAGISAELASRAAAGTFPDVVQKADRPTWVDDPKHPWEEPPPSWTLHQAAWKAALAKGPKRVATTYTADYVKWQKGKCA</sequence>
<feature type="chain" id="PRO_5046281691" description="GP-PDE domain-containing protein" evidence="1">
    <location>
        <begin position="25"/>
        <end position="292"/>
    </location>
</feature>
<name>A0ABW2CLS2_9ACTN</name>
<keyword evidence="3" id="KW-1185">Reference proteome</keyword>
<dbReference type="SUPFAM" id="SSF51695">
    <property type="entry name" value="PLC-like phosphodiesterases"/>
    <property type="match status" value="1"/>
</dbReference>
<dbReference type="InterPro" id="IPR017946">
    <property type="entry name" value="PLC-like_Pdiesterase_TIM-brl"/>
</dbReference>
<dbReference type="PROSITE" id="PS51257">
    <property type="entry name" value="PROKAR_LIPOPROTEIN"/>
    <property type="match status" value="1"/>
</dbReference>
<evidence type="ECO:0000313" key="3">
    <source>
        <dbReference type="Proteomes" id="UP001596380"/>
    </source>
</evidence>